<reference evidence="1" key="1">
    <citation type="submission" date="2023-07" db="EMBL/GenBank/DDBJ databases">
        <authorList>
            <person name="Xia Y."/>
        </authorList>
    </citation>
    <scope>NUCLEOTIDE SEQUENCE</scope>
    <source>
        <strain evidence="1">F</strain>
    </source>
</reference>
<gene>
    <name evidence="1" type="ORF">MarFTMF_496</name>
</gene>
<dbReference type="EMBL" id="OR343188">
    <property type="protein sequence ID" value="WNL50012.1"/>
    <property type="molecule type" value="Genomic_DNA"/>
</dbReference>
<organism evidence="1">
    <name type="scientific">Marseillevirus sp</name>
    <dbReference type="NCBI Taxonomy" id="2809551"/>
    <lineage>
        <taxon>Viruses</taxon>
        <taxon>Varidnaviria</taxon>
        <taxon>Bamfordvirae</taxon>
        <taxon>Nucleocytoviricota</taxon>
        <taxon>Megaviricetes</taxon>
        <taxon>Pimascovirales</taxon>
        <taxon>Pimascovirales incertae sedis</taxon>
        <taxon>Marseilleviridae</taxon>
        <taxon>Marseillevirus</taxon>
    </lineage>
</organism>
<evidence type="ECO:0000313" key="1">
    <source>
        <dbReference type="EMBL" id="WNL50012.1"/>
    </source>
</evidence>
<protein>
    <submittedName>
        <fullName evidence="1">Uncharacterized protein</fullName>
    </submittedName>
</protein>
<name>A0AA96J0V2_9VIRU</name>
<accession>A0AA96J0V2</accession>
<proteinExistence type="predicted"/>
<sequence>MAKPCNCCSKLLGSCGIKRVWYSTASGEFQKERGLFLSNSHVSGGYRRRQRMKAERT</sequence>